<evidence type="ECO:0000256" key="2">
    <source>
        <dbReference type="ARBA" id="ARBA00023125"/>
    </source>
</evidence>
<reference evidence="5 6" key="1">
    <citation type="journal article" date="2012" name="J. Bacteriol.">
        <title>Genome Sequence of the Pattern-Forming Social Bacterium Paenibacillus dendritiformis C454 Chiral Morphotype.</title>
        <authorList>
            <person name="Sirota-Madi A."/>
            <person name="Olender T."/>
            <person name="Helman Y."/>
            <person name="Brainis I."/>
            <person name="Finkelshtein A."/>
            <person name="Roth D."/>
            <person name="Hagai E."/>
            <person name="Leshkowitz D."/>
            <person name="Brodsky L."/>
            <person name="Galatenko V."/>
            <person name="Nikolaev V."/>
            <person name="Gutnick D.L."/>
            <person name="Lancet D."/>
            <person name="Ben-Jacob E."/>
        </authorList>
    </citation>
    <scope>NUCLEOTIDE SEQUENCE [LARGE SCALE GENOMIC DNA]</scope>
    <source>
        <strain evidence="5 6">C454</strain>
    </source>
</reference>
<dbReference type="InterPro" id="IPR020449">
    <property type="entry name" value="Tscrpt_reg_AraC-type_HTH"/>
</dbReference>
<dbReference type="GO" id="GO:0043565">
    <property type="term" value="F:sequence-specific DNA binding"/>
    <property type="evidence" value="ECO:0007669"/>
    <property type="project" value="InterPro"/>
</dbReference>
<dbReference type="PANTHER" id="PTHR43280">
    <property type="entry name" value="ARAC-FAMILY TRANSCRIPTIONAL REGULATOR"/>
    <property type="match status" value="1"/>
</dbReference>
<dbReference type="PRINTS" id="PR00032">
    <property type="entry name" value="HTHARAC"/>
</dbReference>
<dbReference type="PANTHER" id="PTHR43280:SF28">
    <property type="entry name" value="HTH-TYPE TRANSCRIPTIONAL ACTIVATOR RHAS"/>
    <property type="match status" value="1"/>
</dbReference>
<dbReference type="SMART" id="SM00342">
    <property type="entry name" value="HTH_ARAC"/>
    <property type="match status" value="1"/>
</dbReference>
<keyword evidence="1" id="KW-0805">Transcription regulation</keyword>
<keyword evidence="3" id="KW-0804">Transcription</keyword>
<dbReference type="InterPro" id="IPR018060">
    <property type="entry name" value="HTH_AraC"/>
</dbReference>
<evidence type="ECO:0000256" key="1">
    <source>
        <dbReference type="ARBA" id="ARBA00023015"/>
    </source>
</evidence>
<name>H3SHS2_9BACL</name>
<dbReference type="GO" id="GO:0003700">
    <property type="term" value="F:DNA-binding transcription factor activity"/>
    <property type="evidence" value="ECO:0007669"/>
    <property type="project" value="InterPro"/>
</dbReference>
<dbReference type="PATRIC" id="fig|1131935.3.peg.3214"/>
<keyword evidence="2" id="KW-0238">DNA-binding</keyword>
<evidence type="ECO:0000313" key="6">
    <source>
        <dbReference type="Proteomes" id="UP000003900"/>
    </source>
</evidence>
<dbReference type="Gene3D" id="1.10.10.60">
    <property type="entry name" value="Homeodomain-like"/>
    <property type="match status" value="2"/>
</dbReference>
<dbReference type="InterPro" id="IPR009057">
    <property type="entry name" value="Homeodomain-like_sf"/>
</dbReference>
<evidence type="ECO:0000313" key="5">
    <source>
        <dbReference type="EMBL" id="EHQ61396.1"/>
    </source>
</evidence>
<dbReference type="EMBL" id="AHKH01000039">
    <property type="protein sequence ID" value="EHQ61396.1"/>
    <property type="molecule type" value="Genomic_DNA"/>
</dbReference>
<dbReference type="SUPFAM" id="SSF46689">
    <property type="entry name" value="Homeodomain-like"/>
    <property type="match status" value="1"/>
</dbReference>
<comment type="caution">
    <text evidence="5">The sequence shown here is derived from an EMBL/GenBank/DDBJ whole genome shotgun (WGS) entry which is preliminary data.</text>
</comment>
<dbReference type="Proteomes" id="UP000003900">
    <property type="component" value="Unassembled WGS sequence"/>
</dbReference>
<accession>H3SHS2</accession>
<sequence length="94" mass="11079">MTESEEAAAVAKRSRFHFCRTFKQTTGRTFIEFLNQYRIDKAVELIAETERNITHIAEKVGFGSVNYFSRLFRKYKHMSPAQCRRQARNVTLRS</sequence>
<dbReference type="OrthoDB" id="9791615at2"/>
<dbReference type="STRING" id="1131935.PDENDC454_15447"/>
<organism evidence="5 6">
    <name type="scientific">Paenibacillus dendritiformis C454</name>
    <dbReference type="NCBI Taxonomy" id="1131935"/>
    <lineage>
        <taxon>Bacteria</taxon>
        <taxon>Bacillati</taxon>
        <taxon>Bacillota</taxon>
        <taxon>Bacilli</taxon>
        <taxon>Bacillales</taxon>
        <taxon>Paenibacillaceae</taxon>
        <taxon>Paenibacillus</taxon>
    </lineage>
</organism>
<dbReference type="AlphaFoldDB" id="H3SHS2"/>
<dbReference type="Pfam" id="PF12833">
    <property type="entry name" value="HTH_18"/>
    <property type="match status" value="1"/>
</dbReference>
<proteinExistence type="predicted"/>
<dbReference type="PROSITE" id="PS01124">
    <property type="entry name" value="HTH_ARAC_FAMILY_2"/>
    <property type="match status" value="1"/>
</dbReference>
<dbReference type="RefSeq" id="WP_006677584.1">
    <property type="nucleotide sequence ID" value="NZ_AHKH01000039.1"/>
</dbReference>
<feature type="domain" description="HTH araC/xylS-type" evidence="4">
    <location>
        <begin position="1"/>
        <end position="86"/>
    </location>
</feature>
<evidence type="ECO:0000259" key="4">
    <source>
        <dbReference type="PROSITE" id="PS01124"/>
    </source>
</evidence>
<gene>
    <name evidence="5" type="ORF">PDENDC454_15447</name>
</gene>
<protein>
    <submittedName>
        <fullName evidence="5">AraC family transcriptional regulator</fullName>
    </submittedName>
</protein>
<keyword evidence="6" id="KW-1185">Reference proteome</keyword>
<evidence type="ECO:0000256" key="3">
    <source>
        <dbReference type="ARBA" id="ARBA00023163"/>
    </source>
</evidence>